<dbReference type="GeneID" id="69805155"/>
<dbReference type="Proteomes" id="UP001282288">
    <property type="component" value="Unassembled WGS sequence"/>
</dbReference>
<dbReference type="RefSeq" id="WP_010355708.1">
    <property type="nucleotide sequence ID" value="NZ_BCMK01000126.1"/>
</dbReference>
<protein>
    <recommendedName>
        <fullName evidence="5">DUF1963 domain-containing protein</fullName>
    </recommendedName>
</protein>
<dbReference type="EMBL" id="JARAWC010000046">
    <property type="protein sequence ID" value="MDX2965785.1"/>
    <property type="molecule type" value="Genomic_DNA"/>
</dbReference>
<name>A0AAP6BJM0_9ACTN</name>
<evidence type="ECO:0008006" key="5">
    <source>
        <dbReference type="Google" id="ProtNLM"/>
    </source>
</evidence>
<evidence type="ECO:0000313" key="4">
    <source>
        <dbReference type="Proteomes" id="UP001282288"/>
    </source>
</evidence>
<keyword evidence="3" id="KW-1185">Reference proteome</keyword>
<reference evidence="1 3" key="1">
    <citation type="journal article" date="2023" name="Microb. Genom.">
        <title>Mesoterricola silvestris gen. nov., sp. nov., Mesoterricola sediminis sp. nov., Geothrix oryzae sp. nov., Geothrix edaphica sp. nov., Geothrix rubra sp. nov., and Geothrix limicola sp. nov., six novel members of Acidobacteriota isolated from soils.</title>
        <authorList>
            <person name="Weisberg A.J."/>
            <person name="Pearce E."/>
            <person name="Kramer C.G."/>
            <person name="Chang J.H."/>
            <person name="Clarke C.R."/>
        </authorList>
    </citation>
    <scope>NUCLEOTIDE SEQUENCE</scope>
    <source>
        <strain evidence="2 3">NB05-1H</strain>
        <strain evidence="1">NRRL_B-16521</strain>
    </source>
</reference>
<dbReference type="Gene3D" id="2.30.320.10">
    <property type="entry name" value="YwqG-like"/>
    <property type="match status" value="1"/>
</dbReference>
<proteinExistence type="predicted"/>
<organism evidence="1 4">
    <name type="scientific">Streptomyces acidiscabies</name>
    <dbReference type="NCBI Taxonomy" id="42234"/>
    <lineage>
        <taxon>Bacteria</taxon>
        <taxon>Bacillati</taxon>
        <taxon>Actinomycetota</taxon>
        <taxon>Actinomycetes</taxon>
        <taxon>Kitasatosporales</taxon>
        <taxon>Streptomycetaceae</taxon>
        <taxon>Streptomyces</taxon>
    </lineage>
</organism>
<dbReference type="InterPro" id="IPR035948">
    <property type="entry name" value="YwqG-like_sf"/>
</dbReference>
<dbReference type="AlphaFoldDB" id="A0AAP6BJM0"/>
<dbReference type="SUPFAM" id="SSF103032">
    <property type="entry name" value="Hypothetical protein YwqG"/>
    <property type="match status" value="1"/>
</dbReference>
<comment type="caution">
    <text evidence="1">The sequence shown here is derived from an EMBL/GenBank/DDBJ whole genome shotgun (WGS) entry which is preliminary data.</text>
</comment>
<dbReference type="Proteomes" id="UP001272987">
    <property type="component" value="Unassembled WGS sequence"/>
</dbReference>
<evidence type="ECO:0000313" key="2">
    <source>
        <dbReference type="EMBL" id="MDX3025253.1"/>
    </source>
</evidence>
<gene>
    <name evidence="1" type="ORF">PV399_39650</name>
    <name evidence="2" type="ORF">PV666_46425</name>
</gene>
<sequence>MPTTRTTPPRPLDITTLVPALTPLARTATRLHPRPGSPSVHDSSIGGPLLWPTTHHWPHCDKWHEGPVSPMIPVAQLYVRDVPQLRPPGKTDLLQILWCPSEEHPPDHKPPTYLFWRTAADVTQILTAPPQPSEPTTWYVPQPCVLAPEQVTEYPHFLDLTEELRQQVMAVVDVDESYESGPDGFYRNELSTAPGWKIGGWPQWGLTDPISRFCIHCGTRMTPLLTIASDEWHPDNRTWIPYEDQSLGDADSNPPDVTVIDANHLQLYVCPEHPTHHTDLVQ</sequence>
<evidence type="ECO:0000313" key="3">
    <source>
        <dbReference type="Proteomes" id="UP001272987"/>
    </source>
</evidence>
<evidence type="ECO:0000313" key="1">
    <source>
        <dbReference type="EMBL" id="MDX2965785.1"/>
    </source>
</evidence>
<dbReference type="EMBL" id="JARAWP010000044">
    <property type="protein sequence ID" value="MDX3025253.1"/>
    <property type="molecule type" value="Genomic_DNA"/>
</dbReference>
<accession>A0AAP6BJM0</accession>